<comment type="caution">
    <text evidence="2">The sequence shown here is derived from an EMBL/GenBank/DDBJ whole genome shotgun (WGS) entry which is preliminary data.</text>
</comment>
<name>A0A8J5XGA8_DIALT</name>
<gene>
    <name evidence="2" type="ORF">KFE25_004873</name>
</gene>
<organism evidence="2 3">
    <name type="scientific">Diacronema lutheri</name>
    <name type="common">Unicellular marine alga</name>
    <name type="synonym">Monochrysis lutheri</name>
    <dbReference type="NCBI Taxonomy" id="2081491"/>
    <lineage>
        <taxon>Eukaryota</taxon>
        <taxon>Haptista</taxon>
        <taxon>Haptophyta</taxon>
        <taxon>Pavlovophyceae</taxon>
        <taxon>Pavlovales</taxon>
        <taxon>Pavlovaceae</taxon>
        <taxon>Diacronema</taxon>
    </lineage>
</organism>
<keyword evidence="1" id="KW-0812">Transmembrane</keyword>
<dbReference type="AlphaFoldDB" id="A0A8J5XGA8"/>
<dbReference type="EMBL" id="JAGTXO010000016">
    <property type="protein sequence ID" value="KAG8463362.1"/>
    <property type="molecule type" value="Genomic_DNA"/>
</dbReference>
<dbReference type="Proteomes" id="UP000751190">
    <property type="component" value="Unassembled WGS sequence"/>
</dbReference>
<feature type="transmembrane region" description="Helical" evidence="1">
    <location>
        <begin position="235"/>
        <end position="259"/>
    </location>
</feature>
<accession>A0A8J5XGA8</accession>
<dbReference type="OMA" id="WSSSQYR"/>
<dbReference type="OrthoDB" id="44061at2759"/>
<keyword evidence="3" id="KW-1185">Reference proteome</keyword>
<evidence type="ECO:0000256" key="1">
    <source>
        <dbReference type="SAM" id="Phobius"/>
    </source>
</evidence>
<reference evidence="2" key="1">
    <citation type="submission" date="2021-05" db="EMBL/GenBank/DDBJ databases">
        <title>The genome of the haptophyte Pavlova lutheri (Diacronema luteri, Pavlovales) - a model for lipid biosynthesis in eukaryotic algae.</title>
        <authorList>
            <person name="Hulatt C.J."/>
            <person name="Posewitz M.C."/>
        </authorList>
    </citation>
    <scope>NUCLEOTIDE SEQUENCE</scope>
    <source>
        <strain evidence="2">NIVA-4/92</strain>
    </source>
</reference>
<keyword evidence="1" id="KW-0472">Membrane</keyword>
<evidence type="ECO:0000313" key="3">
    <source>
        <dbReference type="Proteomes" id="UP000751190"/>
    </source>
</evidence>
<keyword evidence="1" id="KW-1133">Transmembrane helix</keyword>
<proteinExistence type="predicted"/>
<evidence type="ECO:0000313" key="2">
    <source>
        <dbReference type="EMBL" id="KAG8463362.1"/>
    </source>
</evidence>
<protein>
    <submittedName>
        <fullName evidence="2">Uncharacterized protein</fullName>
    </submittedName>
</protein>
<sequence length="289" mass="31437">MLGRAAAVGPRARVRPARRRWGPFALLCAAAPLILADIVRHVLQDVGVWPGCGDGAIFSRANSSDPFPSSCLWSSSQYRCEVVCCVPTWLPVPAAPNGSRPAVEFGWFPPQTSRWPDAREGFQFGTLRPDGSLYLPAHFERARAREPFAVFSAPLALFADGTRRARARHEPECVHGTNDETGACLLVDSSLPYEEQLARLPLRDPAAPYDARTNPRECSCERCTHAEDVTHLSPMGLAVTLCATYVGFALLATAVLWNANIGAQLRKVRAEWRVLRAAAAAAVPPAERA</sequence>